<protein>
    <submittedName>
        <fullName evidence="2">Uncharacterized protein</fullName>
    </submittedName>
</protein>
<gene>
    <name evidence="2" type="ORF">EYC80_002362</name>
</gene>
<reference evidence="2 3" key="1">
    <citation type="submission" date="2019-06" db="EMBL/GenBank/DDBJ databases">
        <title>Genome Sequence of the Brown Rot Fungal Pathogen Monilinia laxa.</title>
        <authorList>
            <person name="De Miccolis Angelini R.M."/>
            <person name="Landi L."/>
            <person name="Abate D."/>
            <person name="Pollastro S."/>
            <person name="Romanazzi G."/>
            <person name="Faretra F."/>
        </authorList>
    </citation>
    <scope>NUCLEOTIDE SEQUENCE [LARGE SCALE GENOMIC DNA]</scope>
    <source>
        <strain evidence="2 3">Mlax316</strain>
    </source>
</reference>
<feature type="compositionally biased region" description="Polar residues" evidence="1">
    <location>
        <begin position="209"/>
        <end position="226"/>
    </location>
</feature>
<organism evidence="2 3">
    <name type="scientific">Monilinia laxa</name>
    <name type="common">Brown rot fungus</name>
    <name type="synonym">Sclerotinia laxa</name>
    <dbReference type="NCBI Taxonomy" id="61186"/>
    <lineage>
        <taxon>Eukaryota</taxon>
        <taxon>Fungi</taxon>
        <taxon>Dikarya</taxon>
        <taxon>Ascomycota</taxon>
        <taxon>Pezizomycotina</taxon>
        <taxon>Leotiomycetes</taxon>
        <taxon>Helotiales</taxon>
        <taxon>Sclerotiniaceae</taxon>
        <taxon>Monilinia</taxon>
    </lineage>
</organism>
<feature type="compositionally biased region" description="Low complexity" evidence="1">
    <location>
        <begin position="87"/>
        <end position="112"/>
    </location>
</feature>
<evidence type="ECO:0000313" key="2">
    <source>
        <dbReference type="EMBL" id="KAB8296956.1"/>
    </source>
</evidence>
<feature type="region of interest" description="Disordered" evidence="1">
    <location>
        <begin position="1"/>
        <end position="44"/>
    </location>
</feature>
<feature type="compositionally biased region" description="Low complexity" evidence="1">
    <location>
        <begin position="240"/>
        <end position="256"/>
    </location>
</feature>
<dbReference type="AlphaFoldDB" id="A0A5N6K3N3"/>
<feature type="compositionally biased region" description="Basic residues" evidence="1">
    <location>
        <begin position="303"/>
        <end position="314"/>
    </location>
</feature>
<sequence length="642" mass="70754">MFDVSWTDPTRETVGQRKHRKDQTCTRGSSPSIRSSKSSDSSKSIKHSIFGFFGTNKKISVPVAATSPTSPKSPPLRTEQSSKGSRRMSSYTSTSETSTQEVRETTTTTITRIPVNGFFSTVPPYQESDRSPSDESIFSGYTGRSAGTQSSWSSMADGRNKNRFIQPLSPNSFVTQSTEITVAPSEDFSASEQLATVVHITSGTIPIQIQDSTMRESTLSSPSSTYEFPLPPTNNPETPKVPSSPKIPSSPKVLSSRSDIGARTTEWSITARNRRSDSWRPPETWACPAEETASSVASLKSSGSRRRRKIRGRNRSSSNSDQTHLQMNIRKMEAASNKIILERLKEEWMQVADASVYRELELEKQLWMLTALRAINRVARARDASQAINGAPEFGKMLSLYENHASASFLSALNPEKHIHHISTSPLSPKSYPNVHPLAVPGPTSQLSYASSIFVAIHSLGLPSLLPSSSIPTILKECHRTLISSRNQPSETPVSPTSTSACGTTQPGILFLTILDPSPVPSSLGPRLRSWLDTHLTVNLEKQFRCLNPTRLFPLWLADAGLWAEGSCTSSLKFLACVGVVNGEEQVEWQLKSVMGRMLWKEMWGSYVEGDKWWWDDAAIVEECERMGTCWAGSIIEAVKEG</sequence>
<feature type="region of interest" description="Disordered" evidence="1">
    <location>
        <begin position="209"/>
        <end position="325"/>
    </location>
</feature>
<proteinExistence type="predicted"/>
<dbReference type="Proteomes" id="UP000326757">
    <property type="component" value="Unassembled WGS sequence"/>
</dbReference>
<accession>A0A5N6K3N3</accession>
<feature type="compositionally biased region" description="Polar residues" evidence="1">
    <location>
        <begin position="145"/>
        <end position="154"/>
    </location>
</feature>
<feature type="region of interest" description="Disordered" evidence="1">
    <location>
        <begin position="63"/>
        <end position="157"/>
    </location>
</feature>
<dbReference type="EMBL" id="VIGI01000008">
    <property type="protein sequence ID" value="KAB8296956.1"/>
    <property type="molecule type" value="Genomic_DNA"/>
</dbReference>
<keyword evidence="3" id="KW-1185">Reference proteome</keyword>
<dbReference type="OrthoDB" id="3902588at2759"/>
<evidence type="ECO:0000256" key="1">
    <source>
        <dbReference type="SAM" id="MobiDB-lite"/>
    </source>
</evidence>
<feature type="compositionally biased region" description="Low complexity" evidence="1">
    <location>
        <begin position="29"/>
        <end position="42"/>
    </location>
</feature>
<name>A0A5N6K3N3_MONLA</name>
<evidence type="ECO:0000313" key="3">
    <source>
        <dbReference type="Proteomes" id="UP000326757"/>
    </source>
</evidence>
<comment type="caution">
    <text evidence="2">The sequence shown here is derived from an EMBL/GenBank/DDBJ whole genome shotgun (WGS) entry which is preliminary data.</text>
</comment>